<feature type="transmembrane region" description="Helical" evidence="10">
    <location>
        <begin position="117"/>
        <end position="134"/>
    </location>
</feature>
<feature type="transmembrane region" description="Helical" evidence="10">
    <location>
        <begin position="392"/>
        <end position="412"/>
    </location>
</feature>
<evidence type="ECO:0000256" key="9">
    <source>
        <dbReference type="ARBA" id="ARBA00093617"/>
    </source>
</evidence>
<comment type="function">
    <text evidence="10">Protein O-mannosyltransferase that catalyzes the transfer of a single mannose residue from a polyprenol phospho-mannosyl lipidic donor to the hydroxyl group of selected serine and threonine residues in acceptor proteins.</text>
</comment>
<dbReference type="Proteomes" id="UP001379235">
    <property type="component" value="Unassembled WGS sequence"/>
</dbReference>
<evidence type="ECO:0000256" key="3">
    <source>
        <dbReference type="ARBA" id="ARBA00007222"/>
    </source>
</evidence>
<accession>A0ABU8SA80</accession>
<evidence type="ECO:0000256" key="8">
    <source>
        <dbReference type="ARBA" id="ARBA00023136"/>
    </source>
</evidence>
<dbReference type="EMBL" id="JBBHJY010000006">
    <property type="protein sequence ID" value="MEJ6010875.1"/>
    <property type="molecule type" value="Genomic_DNA"/>
</dbReference>
<comment type="pathway">
    <text evidence="2 10">Protein modification; protein glycosylation.</text>
</comment>
<keyword evidence="4 10" id="KW-0328">Glycosyltransferase</keyword>
<feature type="transmembrane region" description="Helical" evidence="10">
    <location>
        <begin position="361"/>
        <end position="380"/>
    </location>
</feature>
<proteinExistence type="inferred from homology"/>
<feature type="domain" description="ArnT-like N-terminal" evidence="11">
    <location>
        <begin position="90"/>
        <end position="248"/>
    </location>
</feature>
<evidence type="ECO:0000313" key="13">
    <source>
        <dbReference type="EMBL" id="MEJ6010875.1"/>
    </source>
</evidence>
<feature type="transmembrane region" description="Helical" evidence="10">
    <location>
        <begin position="338"/>
        <end position="355"/>
    </location>
</feature>
<evidence type="ECO:0000256" key="10">
    <source>
        <dbReference type="RuleBase" id="RU367007"/>
    </source>
</evidence>
<keyword evidence="8 10" id="KW-0472">Membrane</keyword>
<protein>
    <recommendedName>
        <fullName evidence="9 10">Polyprenol-phosphate-mannose--protein mannosyltransferase</fullName>
        <ecNumber evidence="10">2.4.1.-</ecNumber>
    </recommendedName>
</protein>
<feature type="transmembrane region" description="Helical" evidence="10">
    <location>
        <begin position="89"/>
        <end position="110"/>
    </location>
</feature>
<keyword evidence="7 10" id="KW-1133">Transmembrane helix</keyword>
<evidence type="ECO:0000256" key="2">
    <source>
        <dbReference type="ARBA" id="ARBA00004922"/>
    </source>
</evidence>
<evidence type="ECO:0000256" key="1">
    <source>
        <dbReference type="ARBA" id="ARBA00004127"/>
    </source>
</evidence>
<feature type="transmembrane region" description="Helical" evidence="10">
    <location>
        <begin position="227"/>
        <end position="247"/>
    </location>
</feature>
<dbReference type="PANTHER" id="PTHR10050">
    <property type="entry name" value="DOLICHYL-PHOSPHATE-MANNOSE--PROTEIN MANNOSYLTRANSFERASE"/>
    <property type="match status" value="1"/>
</dbReference>
<evidence type="ECO:0000256" key="7">
    <source>
        <dbReference type="ARBA" id="ARBA00022989"/>
    </source>
</evidence>
<organism evidence="13 14">
    <name type="scientific">Novosphingobium aquae</name>
    <dbReference type="NCBI Taxonomy" id="3133435"/>
    <lineage>
        <taxon>Bacteria</taxon>
        <taxon>Pseudomonadati</taxon>
        <taxon>Pseudomonadota</taxon>
        <taxon>Alphaproteobacteria</taxon>
        <taxon>Sphingomonadales</taxon>
        <taxon>Sphingomonadaceae</taxon>
        <taxon>Novosphingobium</taxon>
    </lineage>
</organism>
<feature type="transmembrane region" description="Helical" evidence="10">
    <location>
        <begin position="140"/>
        <end position="159"/>
    </location>
</feature>
<evidence type="ECO:0000259" key="11">
    <source>
        <dbReference type="Pfam" id="PF02366"/>
    </source>
</evidence>
<evidence type="ECO:0000259" key="12">
    <source>
        <dbReference type="Pfam" id="PF16192"/>
    </source>
</evidence>
<dbReference type="RefSeq" id="WP_339967707.1">
    <property type="nucleotide sequence ID" value="NZ_JBBHJY010000006.1"/>
</dbReference>
<comment type="subcellular location">
    <subcellularLocation>
        <location evidence="10">Cell membrane</location>
    </subcellularLocation>
    <subcellularLocation>
        <location evidence="1">Endomembrane system</location>
        <topology evidence="1">Multi-pass membrane protein</topology>
    </subcellularLocation>
</comment>
<dbReference type="InterPro" id="IPR027005">
    <property type="entry name" value="PMT-like"/>
</dbReference>
<sequence length="434" mass="49498">MKPASLYTPEVFVADRDPWRWCAVICAAFLAVLWIRLHIPSKIYFDEVHYVKAARVLLTMERPINPEHPLVGKELLAAGMWLFGDNPRAWRIMPALFGTLGLFAFSRLVWAASMRRLATVLATLLLATNFTWFIQSRIAMLDIFMATFAMLAFWQVAAAFRWQHQARWRLALAGVFLGLSMGSKWSVVAPAMLPGLGLAVLCIAHRGKRFVFSAKGAPLPGISLAEAAVWLGLVPLLVYFATFWPAFHYATRPVDPWGIVQYQGYMVQLQDSVTKKHNYMSHWWQWMLDIRSVWYLYENVDGTQRGVVLIGNPVAMWGGLLGLGWCLYAGLRQGRRDALAMALLYLVAIGMWVGNRKPVQFYYHYLLPGAFLMGCLALALDQVWRREDRWRWLGRGTMAAALAVFLWFLPIISAAELSGGKKSYVMWMWLPTWR</sequence>
<reference evidence="13 14" key="1">
    <citation type="submission" date="2024-03" db="EMBL/GenBank/DDBJ databases">
        <authorList>
            <person name="Jo J.-H."/>
        </authorList>
    </citation>
    <scope>NUCLEOTIDE SEQUENCE [LARGE SCALE GENOMIC DNA]</scope>
    <source>
        <strain evidence="13 14">AS3R-12</strain>
    </source>
</reference>
<keyword evidence="6 10" id="KW-0812">Transmembrane</keyword>
<keyword evidence="14" id="KW-1185">Reference proteome</keyword>
<comment type="similarity">
    <text evidence="3 10">Belongs to the glycosyltransferase 39 family.</text>
</comment>
<dbReference type="EC" id="2.4.1.-" evidence="10"/>
<gene>
    <name evidence="13" type="ORF">WG900_13215</name>
</gene>
<keyword evidence="5 10" id="KW-0808">Transferase</keyword>
<evidence type="ECO:0000256" key="5">
    <source>
        <dbReference type="ARBA" id="ARBA00022679"/>
    </source>
</evidence>
<name>A0ABU8SA80_9SPHN</name>
<evidence type="ECO:0000256" key="6">
    <source>
        <dbReference type="ARBA" id="ARBA00022692"/>
    </source>
</evidence>
<keyword evidence="10" id="KW-1003">Cell membrane</keyword>
<dbReference type="InterPro" id="IPR003342">
    <property type="entry name" value="ArnT-like_N"/>
</dbReference>
<feature type="transmembrane region" description="Helical" evidence="10">
    <location>
        <begin position="314"/>
        <end position="331"/>
    </location>
</feature>
<comment type="caution">
    <text evidence="13">The sequence shown here is derived from an EMBL/GenBank/DDBJ whole genome shotgun (WGS) entry which is preliminary data.</text>
</comment>
<feature type="domain" description="Protein O-mannosyl-transferase C-terminal four TM" evidence="12">
    <location>
        <begin position="260"/>
        <end position="433"/>
    </location>
</feature>
<feature type="transmembrane region" description="Helical" evidence="10">
    <location>
        <begin position="21"/>
        <end position="39"/>
    </location>
</feature>
<dbReference type="InterPro" id="IPR032421">
    <property type="entry name" value="PMT_4TMC"/>
</dbReference>
<dbReference type="Pfam" id="PF16192">
    <property type="entry name" value="PMT_4TMC"/>
    <property type="match status" value="1"/>
</dbReference>
<feature type="transmembrane region" description="Helical" evidence="10">
    <location>
        <begin position="188"/>
        <end position="206"/>
    </location>
</feature>
<evidence type="ECO:0000256" key="4">
    <source>
        <dbReference type="ARBA" id="ARBA00022676"/>
    </source>
</evidence>
<dbReference type="Pfam" id="PF02366">
    <property type="entry name" value="PMT"/>
    <property type="match status" value="1"/>
</dbReference>
<evidence type="ECO:0000313" key="14">
    <source>
        <dbReference type="Proteomes" id="UP001379235"/>
    </source>
</evidence>